<comment type="caution">
    <text evidence="1">The sequence shown here is derived from an EMBL/GenBank/DDBJ whole genome shotgun (WGS) entry which is preliminary data.</text>
</comment>
<reference evidence="1" key="1">
    <citation type="submission" date="2019-08" db="EMBL/GenBank/DDBJ databases">
        <authorList>
            <person name="Kucharzyk K."/>
            <person name="Murdoch R.W."/>
            <person name="Higgins S."/>
            <person name="Loffler F."/>
        </authorList>
    </citation>
    <scope>NUCLEOTIDE SEQUENCE</scope>
</reference>
<organism evidence="1">
    <name type="scientific">bioreactor metagenome</name>
    <dbReference type="NCBI Taxonomy" id="1076179"/>
    <lineage>
        <taxon>unclassified sequences</taxon>
        <taxon>metagenomes</taxon>
        <taxon>ecological metagenomes</taxon>
    </lineage>
</organism>
<dbReference type="EMBL" id="VSSQ01075934">
    <property type="protein sequence ID" value="MPN26418.1"/>
    <property type="molecule type" value="Genomic_DNA"/>
</dbReference>
<sequence>MAYLESGTSFEVMFTIYGPEAGNTIFYRGVSSNWVAAASTGKMAYLAKGTKVYLGVFQGSTAAKTLTAGNSNLGIQFLHV</sequence>
<proteinExistence type="predicted"/>
<dbReference type="AlphaFoldDB" id="A0A645GHK8"/>
<protein>
    <submittedName>
        <fullName evidence="1">Uncharacterized protein</fullName>
    </submittedName>
</protein>
<gene>
    <name evidence="1" type="ORF">SDC9_173842</name>
</gene>
<name>A0A645GHK8_9ZZZZ</name>
<accession>A0A645GHK8</accession>
<evidence type="ECO:0000313" key="1">
    <source>
        <dbReference type="EMBL" id="MPN26418.1"/>
    </source>
</evidence>